<dbReference type="Pfam" id="PF00196">
    <property type="entry name" value="GerE"/>
    <property type="match status" value="1"/>
</dbReference>
<keyword evidence="1" id="KW-0238">DNA-binding</keyword>
<proteinExistence type="predicted"/>
<organism evidence="3 4">
    <name type="scientific">Yersinia intermedia</name>
    <dbReference type="NCBI Taxonomy" id="631"/>
    <lineage>
        <taxon>Bacteria</taxon>
        <taxon>Pseudomonadati</taxon>
        <taxon>Pseudomonadota</taxon>
        <taxon>Gammaproteobacteria</taxon>
        <taxon>Enterobacterales</taxon>
        <taxon>Yersiniaceae</taxon>
        <taxon>Yersinia</taxon>
    </lineage>
</organism>
<dbReference type="InterPro" id="IPR000792">
    <property type="entry name" value="Tscrpt_reg_LuxR_C"/>
</dbReference>
<dbReference type="PRINTS" id="PR00038">
    <property type="entry name" value="HTHLUXR"/>
</dbReference>
<dbReference type="GO" id="GO:0003677">
    <property type="term" value="F:DNA binding"/>
    <property type="evidence" value="ECO:0007669"/>
    <property type="project" value="UniProtKB-KW"/>
</dbReference>
<dbReference type="InterPro" id="IPR036388">
    <property type="entry name" value="WH-like_DNA-bd_sf"/>
</dbReference>
<dbReference type="SMART" id="SM00421">
    <property type="entry name" value="HTH_LUXR"/>
    <property type="match status" value="1"/>
</dbReference>
<evidence type="ECO:0000313" key="3">
    <source>
        <dbReference type="EMBL" id="CNG74150.1"/>
    </source>
</evidence>
<dbReference type="PROSITE" id="PS00622">
    <property type="entry name" value="HTH_LUXR_1"/>
    <property type="match status" value="1"/>
</dbReference>
<dbReference type="STRING" id="631.CH53_2561"/>
<dbReference type="Gene3D" id="1.10.10.10">
    <property type="entry name" value="Winged helix-like DNA-binding domain superfamily/Winged helix DNA-binding domain"/>
    <property type="match status" value="1"/>
</dbReference>
<evidence type="ECO:0000256" key="1">
    <source>
        <dbReference type="ARBA" id="ARBA00023125"/>
    </source>
</evidence>
<dbReference type="Proteomes" id="UP000038750">
    <property type="component" value="Unassembled WGS sequence"/>
</dbReference>
<evidence type="ECO:0000259" key="2">
    <source>
        <dbReference type="PROSITE" id="PS50043"/>
    </source>
</evidence>
<dbReference type="RefSeq" id="WP_050074788.1">
    <property type="nucleotide sequence ID" value="NZ_CP158630.1"/>
</dbReference>
<sequence length="203" mass="23716">MSDVIIFSQSSLFIFSLQIIIRNNLDMGGNKDKITTHLFSSFDRFMNQLDTNKGNIVIFDIDGIAKENQSIIFNKINNLGNNVPLIVFCQYEMDSLYYQTLNEVTRFVVSKTTPIAEIASIFNKLFLWIKKHNDDNTPLNLNFQSHPMLSKRERQVLELASIGMDYQSISEHLNITRKTVSHYMSNIRDKYGYKRNSNVYFRY</sequence>
<dbReference type="AlphaFoldDB" id="A0A0T9N3J3"/>
<dbReference type="InterPro" id="IPR016032">
    <property type="entry name" value="Sig_transdc_resp-reg_C-effctor"/>
</dbReference>
<dbReference type="SUPFAM" id="SSF46894">
    <property type="entry name" value="C-terminal effector domain of the bipartite response regulators"/>
    <property type="match status" value="1"/>
</dbReference>
<dbReference type="OrthoDB" id="9797341at2"/>
<accession>A0A0T9N3J3</accession>
<reference evidence="3 4" key="1">
    <citation type="submission" date="2015-03" db="EMBL/GenBank/DDBJ databases">
        <authorList>
            <person name="Murphy D."/>
        </authorList>
    </citation>
    <scope>NUCLEOTIDE SEQUENCE [LARGE SCALE GENOMIC DNA]</scope>
    <source>
        <strain evidence="3 4">BR165/97</strain>
    </source>
</reference>
<name>A0A0T9N3J3_YERIN</name>
<feature type="domain" description="HTH luxR-type" evidence="2">
    <location>
        <begin position="142"/>
        <end position="203"/>
    </location>
</feature>
<dbReference type="GO" id="GO:0006355">
    <property type="term" value="P:regulation of DNA-templated transcription"/>
    <property type="evidence" value="ECO:0007669"/>
    <property type="project" value="InterPro"/>
</dbReference>
<gene>
    <name evidence="3" type="primary">gerE</name>
    <name evidence="3" type="ORF">ERS008530_04574</name>
</gene>
<dbReference type="CDD" id="cd06170">
    <property type="entry name" value="LuxR_C_like"/>
    <property type="match status" value="1"/>
</dbReference>
<evidence type="ECO:0000313" key="4">
    <source>
        <dbReference type="Proteomes" id="UP000038750"/>
    </source>
</evidence>
<protein>
    <submittedName>
        <fullName evidence="3">LuxR family transcriptional regulatory protein</fullName>
    </submittedName>
</protein>
<dbReference type="PROSITE" id="PS50043">
    <property type="entry name" value="HTH_LUXR_2"/>
    <property type="match status" value="1"/>
</dbReference>
<dbReference type="EMBL" id="CPZJ01000032">
    <property type="protein sequence ID" value="CNG74150.1"/>
    <property type="molecule type" value="Genomic_DNA"/>
</dbReference>